<evidence type="ECO:0000313" key="3">
    <source>
        <dbReference type="Proteomes" id="UP000318478"/>
    </source>
</evidence>
<reference evidence="2 3" key="1">
    <citation type="submission" date="2019-02" db="EMBL/GenBank/DDBJ databases">
        <title>Deep-cultivation of Planctomycetes and their phenomic and genomic characterization uncovers novel biology.</title>
        <authorList>
            <person name="Wiegand S."/>
            <person name="Jogler M."/>
            <person name="Boedeker C."/>
            <person name="Pinto D."/>
            <person name="Vollmers J."/>
            <person name="Rivas-Marin E."/>
            <person name="Kohn T."/>
            <person name="Peeters S.H."/>
            <person name="Heuer A."/>
            <person name="Rast P."/>
            <person name="Oberbeckmann S."/>
            <person name="Bunk B."/>
            <person name="Jeske O."/>
            <person name="Meyerdierks A."/>
            <person name="Storesund J.E."/>
            <person name="Kallscheuer N."/>
            <person name="Luecker S."/>
            <person name="Lage O.M."/>
            <person name="Pohl T."/>
            <person name="Merkel B.J."/>
            <person name="Hornburger P."/>
            <person name="Mueller R.-W."/>
            <person name="Bruemmer F."/>
            <person name="Labrenz M."/>
            <person name="Spormann A.M."/>
            <person name="Op Den Camp H."/>
            <person name="Overmann J."/>
            <person name="Amann R."/>
            <person name="Jetten M.S.M."/>
            <person name="Mascher T."/>
            <person name="Medema M.H."/>
            <person name="Devos D.P."/>
            <person name="Kaster A.-K."/>
            <person name="Ovreas L."/>
            <person name="Rohde M."/>
            <person name="Galperin M.Y."/>
            <person name="Jogler C."/>
        </authorList>
    </citation>
    <scope>NUCLEOTIDE SEQUENCE [LARGE SCALE GENOMIC DNA]</scope>
    <source>
        <strain evidence="2 3">Pla123a</strain>
    </source>
</reference>
<keyword evidence="3" id="KW-1185">Reference proteome</keyword>
<dbReference type="AlphaFoldDB" id="A0A5C5YGJ3"/>
<dbReference type="OrthoDB" id="9871895at2"/>
<dbReference type="EMBL" id="SJPO01000008">
    <property type="protein sequence ID" value="TWT74510.1"/>
    <property type="molecule type" value="Genomic_DNA"/>
</dbReference>
<name>A0A5C5YGJ3_9BACT</name>
<keyword evidence="1" id="KW-0472">Membrane</keyword>
<evidence type="ECO:0000256" key="1">
    <source>
        <dbReference type="SAM" id="Phobius"/>
    </source>
</evidence>
<proteinExistence type="predicted"/>
<accession>A0A5C5YGJ3</accession>
<dbReference type="RefSeq" id="WP_146588938.1">
    <property type="nucleotide sequence ID" value="NZ_SJPO01000008.1"/>
</dbReference>
<dbReference type="Proteomes" id="UP000318478">
    <property type="component" value="Unassembled WGS sequence"/>
</dbReference>
<feature type="transmembrane region" description="Helical" evidence="1">
    <location>
        <begin position="21"/>
        <end position="45"/>
    </location>
</feature>
<comment type="caution">
    <text evidence="2">The sequence shown here is derived from an EMBL/GenBank/DDBJ whole genome shotgun (WGS) entry which is preliminary data.</text>
</comment>
<evidence type="ECO:0000313" key="2">
    <source>
        <dbReference type="EMBL" id="TWT74510.1"/>
    </source>
</evidence>
<protein>
    <submittedName>
        <fullName evidence="2">Uncharacterized protein</fullName>
    </submittedName>
</protein>
<keyword evidence="1" id="KW-0812">Transmembrane</keyword>
<gene>
    <name evidence="2" type="ORF">Pla123a_33330</name>
</gene>
<keyword evidence="1" id="KW-1133">Transmembrane helix</keyword>
<sequence>MTRTSILRIRRLPARRSGVTILECVGSLVMLSVLLTLVAKMTLLVDRQSELRWQQRLASATLSNLMEHASARPWEQLSTETLAADLGERVDSLRLPSPELDVEVTEAPGEPAARQINLSLGWSPLAAAKPQQLSLRAFVYRTPEANE</sequence>
<organism evidence="2 3">
    <name type="scientific">Posidoniimonas polymericola</name>
    <dbReference type="NCBI Taxonomy" id="2528002"/>
    <lineage>
        <taxon>Bacteria</taxon>
        <taxon>Pseudomonadati</taxon>
        <taxon>Planctomycetota</taxon>
        <taxon>Planctomycetia</taxon>
        <taxon>Pirellulales</taxon>
        <taxon>Lacipirellulaceae</taxon>
        <taxon>Posidoniimonas</taxon>
    </lineage>
</organism>